<reference key="1">
    <citation type="journal article" date="2014" name="PLoS Genet.">
        <title>Signature Gene Expression Reveals Novel Clues to the Molecular Mechanisms of Dimorphic Transition in Penicillium marneffei.</title>
        <authorList>
            <person name="Yang E."/>
            <person name="Wang G."/>
            <person name="Cai J."/>
            <person name="Woo P.C."/>
            <person name="Lau S.K."/>
            <person name="Yuen K.-Y."/>
            <person name="Chow W.-N."/>
            <person name="Lin X."/>
        </authorList>
    </citation>
    <scope>NUCLEOTIDE SEQUENCE [LARGE SCALE GENOMIC DNA]</scope>
    <source>
        <strain>PM1</strain>
    </source>
</reference>
<dbReference type="InterPro" id="IPR053261">
    <property type="entry name" value="Polyketide-peptide_reg"/>
</dbReference>
<dbReference type="PANTHER" id="PTHR41813:SF2">
    <property type="entry name" value="REGULATOR PAB1642, PUTATIVE (AFU_ORTHOLOGUE AFUA_3G11955)-RELATED"/>
    <property type="match status" value="1"/>
</dbReference>
<accession>A0A093VEW4</accession>
<dbReference type="SUPFAM" id="SSF48613">
    <property type="entry name" value="Heme oxygenase-like"/>
    <property type="match status" value="1"/>
</dbReference>
<dbReference type="InterPro" id="IPR016084">
    <property type="entry name" value="Haem_Oase-like_multi-hlx"/>
</dbReference>
<dbReference type="HOGENOM" id="CLU_055855_0_1_1"/>
<sequence length="275" mass="31036">MATMPLTSLLRVTSKSAFEKATHHPFLEAAGKGELPKEKLSQWLAQDRLYAQAYVRFIGALLTKVVLPVNNPHSRPKSAVPIEQHVFDILVEALNNIQRELKFFDEVAMEYGLDVTALFNQQNENQHLGVGYFEPQFITRAYIDLFMSAASPGVTLLEGMTVLYATEYVYLHAWKHAAAVMSNTAISCETQPSPSSFSTGAERDLDGGALRRKFIPNWSSPEFEKFVIRLGEVVDELAGCIKGADVIEKTRSQCIGWYRHILWLEEQFWPDVSEH</sequence>
<protein>
    <recommendedName>
        <fullName evidence="1">Thiaminase-2/PQQC domain-containing protein</fullName>
    </recommendedName>
</protein>
<comment type="caution">
    <text evidence="2">The sequence shown here is derived from an EMBL/GenBank/DDBJ whole genome shotgun (WGS) entry which is preliminary data.</text>
</comment>
<reference evidence="2" key="2">
    <citation type="journal article" date="2014" name="PLoS Genet.">
        <title>Signature gene expression reveals novel clues to the molecular mechanisms of dimorphic transition in Penicillium marneffei.</title>
        <authorList>
            <person name="Yang E."/>
            <person name="Wang G."/>
            <person name="Cai J."/>
            <person name="Woo P.C."/>
            <person name="Lau S.K."/>
            <person name="Yuen K.-Y."/>
            <person name="Chow W.-N."/>
            <person name="Lin X."/>
        </authorList>
    </citation>
    <scope>NUCLEOTIDE SEQUENCE</scope>
    <source>
        <strain evidence="2">PM1</strain>
    </source>
</reference>
<dbReference type="Pfam" id="PF03070">
    <property type="entry name" value="TENA_THI-4"/>
    <property type="match status" value="1"/>
</dbReference>
<dbReference type="InterPro" id="IPR004305">
    <property type="entry name" value="Thiaminase-2/PQQC"/>
</dbReference>
<dbReference type="EMBL" id="JPOX01000006">
    <property type="protein sequence ID" value="KFX50730.1"/>
    <property type="molecule type" value="Genomic_DNA"/>
</dbReference>
<dbReference type="eggNOG" id="ENOG502QQ9D">
    <property type="taxonomic scope" value="Eukaryota"/>
</dbReference>
<dbReference type="PANTHER" id="PTHR41813">
    <property type="entry name" value="REGULATOR PAB1642, PUTATIVE (AFU_ORTHOLOGUE AFUA_3G11955)-RELATED"/>
    <property type="match status" value="1"/>
</dbReference>
<proteinExistence type="predicted"/>
<dbReference type="GO" id="GO:0006772">
    <property type="term" value="P:thiamine metabolic process"/>
    <property type="evidence" value="ECO:0007669"/>
    <property type="project" value="UniProtKB-ARBA"/>
</dbReference>
<dbReference type="Gene3D" id="1.20.910.10">
    <property type="entry name" value="Heme oxygenase-like"/>
    <property type="match status" value="1"/>
</dbReference>
<evidence type="ECO:0000313" key="2">
    <source>
        <dbReference type="EMBL" id="KFX50730.1"/>
    </source>
</evidence>
<organism evidence="2">
    <name type="scientific">Talaromyces marneffei PM1</name>
    <dbReference type="NCBI Taxonomy" id="1077442"/>
    <lineage>
        <taxon>Eukaryota</taxon>
        <taxon>Fungi</taxon>
        <taxon>Dikarya</taxon>
        <taxon>Ascomycota</taxon>
        <taxon>Pezizomycotina</taxon>
        <taxon>Eurotiomycetes</taxon>
        <taxon>Eurotiomycetidae</taxon>
        <taxon>Eurotiales</taxon>
        <taxon>Trichocomaceae</taxon>
        <taxon>Talaromyces</taxon>
        <taxon>Talaromyces sect. Talaromyces</taxon>
    </lineage>
</organism>
<dbReference type="CDD" id="cd19357">
    <property type="entry name" value="TenA_E_At3g16990-like"/>
    <property type="match status" value="1"/>
</dbReference>
<feature type="domain" description="Thiaminase-2/PQQC" evidence="1">
    <location>
        <begin position="19"/>
        <end position="64"/>
    </location>
</feature>
<gene>
    <name evidence="2" type="ORF">GQ26_0060410</name>
</gene>
<dbReference type="AlphaFoldDB" id="A0A093VEW4"/>
<evidence type="ECO:0000259" key="1">
    <source>
        <dbReference type="Pfam" id="PF03070"/>
    </source>
</evidence>
<name>A0A093VEW4_TALMA</name>